<reference evidence="1" key="1">
    <citation type="submission" date="2021-02" db="EMBL/GenBank/DDBJ databases">
        <authorList>
            <person name="Dougan E. K."/>
            <person name="Rhodes N."/>
            <person name="Thang M."/>
            <person name="Chan C."/>
        </authorList>
    </citation>
    <scope>NUCLEOTIDE SEQUENCE</scope>
</reference>
<name>A0A813IFL8_POLGL</name>
<dbReference type="Gene3D" id="2.60.40.790">
    <property type="match status" value="1"/>
</dbReference>
<dbReference type="AlphaFoldDB" id="A0A813IFL8"/>
<dbReference type="GO" id="GO:0006457">
    <property type="term" value="P:protein folding"/>
    <property type="evidence" value="ECO:0007669"/>
    <property type="project" value="TreeGrafter"/>
</dbReference>
<accession>A0A813IFL8</accession>
<dbReference type="GO" id="GO:0051082">
    <property type="term" value="F:unfolded protein binding"/>
    <property type="evidence" value="ECO:0007669"/>
    <property type="project" value="TreeGrafter"/>
</dbReference>
<dbReference type="GO" id="GO:0005737">
    <property type="term" value="C:cytoplasm"/>
    <property type="evidence" value="ECO:0007669"/>
    <property type="project" value="TreeGrafter"/>
</dbReference>
<protein>
    <recommendedName>
        <fullName evidence="3">CS domain-containing protein</fullName>
    </recommendedName>
</protein>
<dbReference type="InterPro" id="IPR037898">
    <property type="entry name" value="NudC_fam"/>
</dbReference>
<comment type="caution">
    <text evidence="1">The sequence shown here is derived from an EMBL/GenBank/DDBJ whole genome shotgun (WGS) entry which is preliminary data.</text>
</comment>
<dbReference type="PANTHER" id="PTHR12356:SF3">
    <property type="entry name" value="NUCLEAR MIGRATION PROTEIN NUDC"/>
    <property type="match status" value="1"/>
</dbReference>
<dbReference type="EMBL" id="CAJNNW010008127">
    <property type="protein sequence ID" value="CAE8649763.1"/>
    <property type="molecule type" value="Genomic_DNA"/>
</dbReference>
<dbReference type="SUPFAM" id="SSF49764">
    <property type="entry name" value="HSP20-like chaperones"/>
    <property type="match status" value="1"/>
</dbReference>
<organism evidence="1 2">
    <name type="scientific">Polarella glacialis</name>
    <name type="common">Dinoflagellate</name>
    <dbReference type="NCBI Taxonomy" id="89957"/>
    <lineage>
        <taxon>Eukaryota</taxon>
        <taxon>Sar</taxon>
        <taxon>Alveolata</taxon>
        <taxon>Dinophyceae</taxon>
        <taxon>Suessiales</taxon>
        <taxon>Suessiaceae</taxon>
        <taxon>Polarella</taxon>
    </lineage>
</organism>
<dbReference type="PANTHER" id="PTHR12356">
    <property type="entry name" value="NUCLEAR MOVEMENT PROTEIN NUDC"/>
    <property type="match status" value="1"/>
</dbReference>
<dbReference type="Proteomes" id="UP000626109">
    <property type="component" value="Unassembled WGS sequence"/>
</dbReference>
<sequence length="112" mass="12669">MWTLVDNKMVQITMEKFDDMKWWTCVMQGDAGIDTKKIVPENSKLSDLDGETRMTVEKMMYDQRQKALGKPSSDQEKQHDLLEKFKAAHPEMDFSKAKVNYGGGGGGGGMNF</sequence>
<gene>
    <name evidence="1" type="ORF">PGLA2088_LOCUS7711</name>
</gene>
<evidence type="ECO:0008006" key="3">
    <source>
        <dbReference type="Google" id="ProtNLM"/>
    </source>
</evidence>
<proteinExistence type="predicted"/>
<dbReference type="InterPro" id="IPR008978">
    <property type="entry name" value="HSP20-like_chaperone"/>
</dbReference>
<evidence type="ECO:0000313" key="2">
    <source>
        <dbReference type="Proteomes" id="UP000626109"/>
    </source>
</evidence>
<evidence type="ECO:0000313" key="1">
    <source>
        <dbReference type="EMBL" id="CAE8649763.1"/>
    </source>
</evidence>